<dbReference type="InterPro" id="IPR021731">
    <property type="entry name" value="AMIN_dom"/>
</dbReference>
<dbReference type="Gene3D" id="2.60.40.3500">
    <property type="match status" value="1"/>
</dbReference>
<dbReference type="EMBL" id="JABBFR010000003">
    <property type="protein sequence ID" value="MBT0723445.1"/>
    <property type="molecule type" value="Genomic_DNA"/>
</dbReference>
<proteinExistence type="predicted"/>
<dbReference type="Proteomes" id="UP000790096">
    <property type="component" value="Unassembled WGS sequence"/>
</dbReference>
<comment type="caution">
    <text evidence="2">The sequence shown here is derived from an EMBL/GenBank/DDBJ whole genome shotgun (WGS) entry which is preliminary data.</text>
</comment>
<protein>
    <submittedName>
        <fullName evidence="2">AMIN domain-containing protein</fullName>
    </submittedName>
</protein>
<feature type="domain" description="AMIN" evidence="1">
    <location>
        <begin position="2"/>
        <end position="56"/>
    </location>
</feature>
<organism evidence="2 3">
    <name type="scientific">Rosenbergiella gaditana</name>
    <dbReference type="NCBI Taxonomy" id="2726987"/>
    <lineage>
        <taxon>Bacteria</taxon>
        <taxon>Pseudomonadati</taxon>
        <taxon>Pseudomonadota</taxon>
        <taxon>Gammaproteobacteria</taxon>
        <taxon>Enterobacterales</taxon>
        <taxon>Erwiniaceae</taxon>
        <taxon>Rosenbergiella</taxon>
    </lineage>
</organism>
<gene>
    <name evidence="2" type="ORF">HH682_03090</name>
</gene>
<dbReference type="Pfam" id="PF11741">
    <property type="entry name" value="AMIN"/>
    <property type="match status" value="1"/>
</dbReference>
<evidence type="ECO:0000313" key="3">
    <source>
        <dbReference type="Proteomes" id="UP000790096"/>
    </source>
</evidence>
<sequence>MIDINDFRLSPVLHKLSQQVKRADPFIRGIRVAKFDVKTLRVVIDLKQPVRQDIFYLYPVANFQHRLLVMQVSVLCAFLVIT</sequence>
<accession>A0ABS5STL9</accession>
<evidence type="ECO:0000313" key="2">
    <source>
        <dbReference type="EMBL" id="MBT0723445.1"/>
    </source>
</evidence>
<reference evidence="2 3" key="1">
    <citation type="submission" date="2020-04" db="EMBL/GenBank/DDBJ databases">
        <title>Genome sequencing of Rosenbergiella species.</title>
        <authorList>
            <person name="Alvarez-Perez S."/>
            <person name="Lievens B."/>
        </authorList>
    </citation>
    <scope>NUCLEOTIDE SEQUENCE [LARGE SCALE GENOMIC DNA]</scope>
    <source>
        <strain evidence="2 3">S61</strain>
    </source>
</reference>
<keyword evidence="3" id="KW-1185">Reference proteome</keyword>
<name>A0ABS5STL9_9GAMM</name>
<evidence type="ECO:0000259" key="1">
    <source>
        <dbReference type="Pfam" id="PF11741"/>
    </source>
</evidence>